<dbReference type="PANTHER" id="PTHR11102:SF160">
    <property type="entry name" value="ERAD-ASSOCIATED E3 UBIQUITIN-PROTEIN LIGASE COMPONENT HRD3"/>
    <property type="match status" value="1"/>
</dbReference>
<gene>
    <name evidence="1" type="ORF">D4Q52_21380</name>
</gene>
<dbReference type="EMBL" id="QYYD01000026">
    <property type="protein sequence ID" value="RJF68735.1"/>
    <property type="molecule type" value="Genomic_DNA"/>
</dbReference>
<evidence type="ECO:0000313" key="2">
    <source>
        <dbReference type="Proteomes" id="UP000285523"/>
    </source>
</evidence>
<name>A0A418UZ72_RHOPL</name>
<dbReference type="SUPFAM" id="SSF81901">
    <property type="entry name" value="HCP-like"/>
    <property type="match status" value="5"/>
</dbReference>
<sequence length="683" mass="72395">MRVSVRRLQERVARVRARLLRPAVLVERGQAAFERGAHVEAFYEWREAAEKGSIEATALIAKLYHEGKGVARSVPDAVSWYEKAAHGGDAVSQFELGKILMQGFGAARAVAQSDDGTPKSKSSATATVFPAGQYLDKAPETGFAWIGKAAAAGLRDAQAMLGDLLRAGRGCDVDLEAARAWYERAAEQGAASAAFGLGDIFYQGLGVEKDAAIAAEWYKQAAANGHVRAQTALGYLHRNGEGVARDLVAAGRYFQEAARHSDVNALFSLAEMYLEGSGVPKSISKAETCLRKAGRRGHLPSMIKLGELYSRGLGAEPNLTEAAEWYSLAAEKGDATSQFVLGRFYANGTGVPPNQRLAAKWFEKAAEGGHPTAAHQIAQSLLNGRGVEPDLQRATLWLRKAAEAGIGQAQLELGRLYFTGKDAPIDQDEAAKWLERAAAPGDAKSVLAVAEVLVLGGKEARARDLLDRLAESGHGPAKLRLAQLLTKGAAAPSDIGKALRLYGEAGELGHPEGFLAKGICLMSEGSEFFDSKAAEAALQQAANAGTAQIKATAFFQLGVLFCRREDGKSEVEKGFGYYERAAKLGHPIAQYNVAVMMQKGVGCAADPAGALVWLKKAADAKIPQAQVALADAELARRGAKDIPGDVLSLYQLAASAGNETARKRLRDLAKGSQPAAKPGAPQQ</sequence>
<reference evidence="1 2" key="1">
    <citation type="submission" date="2018-09" db="EMBL/GenBank/DDBJ databases">
        <title>Draft genome sequence of Rhodopseudomonas palustris 2.1.18.</title>
        <authorList>
            <person name="Robertson S.L."/>
            <person name="Meyer T.E."/>
            <person name="Kyndt J.A."/>
        </authorList>
    </citation>
    <scope>NUCLEOTIDE SEQUENCE [LARGE SCALE GENOMIC DNA]</scope>
    <source>
        <strain evidence="1 2">2.1.18</strain>
    </source>
</reference>
<accession>A0A418UZ72</accession>
<protein>
    <recommendedName>
        <fullName evidence="3">Sel1 repeat family protein</fullName>
    </recommendedName>
</protein>
<dbReference type="InterPro" id="IPR050767">
    <property type="entry name" value="Sel1_AlgK"/>
</dbReference>
<dbReference type="PANTHER" id="PTHR11102">
    <property type="entry name" value="SEL-1-LIKE PROTEIN"/>
    <property type="match status" value="1"/>
</dbReference>
<proteinExistence type="predicted"/>
<dbReference type="InterPro" id="IPR006597">
    <property type="entry name" value="Sel1-like"/>
</dbReference>
<dbReference type="AlphaFoldDB" id="A0A418UZ72"/>
<comment type="caution">
    <text evidence="1">The sequence shown here is derived from an EMBL/GenBank/DDBJ whole genome shotgun (WGS) entry which is preliminary data.</text>
</comment>
<dbReference type="SMART" id="SM00671">
    <property type="entry name" value="SEL1"/>
    <property type="match status" value="12"/>
</dbReference>
<dbReference type="RefSeq" id="WP_119858597.1">
    <property type="nucleotide sequence ID" value="NZ_QYYD01000026.1"/>
</dbReference>
<organism evidence="1 2">
    <name type="scientific">Rhodopseudomonas palustris</name>
    <dbReference type="NCBI Taxonomy" id="1076"/>
    <lineage>
        <taxon>Bacteria</taxon>
        <taxon>Pseudomonadati</taxon>
        <taxon>Pseudomonadota</taxon>
        <taxon>Alphaproteobacteria</taxon>
        <taxon>Hyphomicrobiales</taxon>
        <taxon>Nitrobacteraceae</taxon>
        <taxon>Rhodopseudomonas</taxon>
    </lineage>
</organism>
<evidence type="ECO:0000313" key="1">
    <source>
        <dbReference type="EMBL" id="RJF68735.1"/>
    </source>
</evidence>
<dbReference type="Pfam" id="PF08238">
    <property type="entry name" value="Sel1"/>
    <property type="match status" value="13"/>
</dbReference>
<evidence type="ECO:0008006" key="3">
    <source>
        <dbReference type="Google" id="ProtNLM"/>
    </source>
</evidence>
<dbReference type="Gene3D" id="1.25.40.10">
    <property type="entry name" value="Tetratricopeptide repeat domain"/>
    <property type="match status" value="5"/>
</dbReference>
<dbReference type="InterPro" id="IPR011990">
    <property type="entry name" value="TPR-like_helical_dom_sf"/>
</dbReference>
<dbReference type="OrthoDB" id="9797030at2"/>
<dbReference type="Proteomes" id="UP000285523">
    <property type="component" value="Unassembled WGS sequence"/>
</dbReference>